<reference evidence="21 22" key="1">
    <citation type="journal article" date="2020" name="Microorganisms">
        <title>Osmotic Adaptation and Compatible Solute Biosynthesis of Phototrophic Bacteria as Revealed from Genome Analyses.</title>
        <authorList>
            <person name="Imhoff J.F."/>
            <person name="Rahn T."/>
            <person name="Kunzel S."/>
            <person name="Keller A."/>
            <person name="Neulinger S.C."/>
        </authorList>
    </citation>
    <scope>NUCLEOTIDE SEQUENCE [LARGE SCALE GENOMIC DNA]</scope>
    <source>
        <strain evidence="21 22">DSM 25653</strain>
    </source>
</reference>
<dbReference type="PANTHER" id="PTHR13710:SF105">
    <property type="entry name" value="ATP-DEPENDENT DNA HELICASE Q1"/>
    <property type="match status" value="1"/>
</dbReference>
<proteinExistence type="inferred from homology"/>
<dbReference type="InterPro" id="IPR014001">
    <property type="entry name" value="Helicase_ATP-bd"/>
</dbReference>
<feature type="compositionally biased region" description="Basic and acidic residues" evidence="17">
    <location>
        <begin position="622"/>
        <end position="633"/>
    </location>
</feature>
<dbReference type="Pfam" id="PF00270">
    <property type="entry name" value="DEAD"/>
    <property type="match status" value="1"/>
</dbReference>
<dbReference type="GO" id="GO:0043590">
    <property type="term" value="C:bacterial nucleoid"/>
    <property type="evidence" value="ECO:0007669"/>
    <property type="project" value="TreeGrafter"/>
</dbReference>
<dbReference type="InterPro" id="IPR011545">
    <property type="entry name" value="DEAD/DEAH_box_helicase_dom"/>
</dbReference>
<dbReference type="GO" id="GO:0009378">
    <property type="term" value="F:four-way junction helicase activity"/>
    <property type="evidence" value="ECO:0007669"/>
    <property type="project" value="TreeGrafter"/>
</dbReference>
<dbReference type="NCBIfam" id="TIGR00614">
    <property type="entry name" value="recQ_fam"/>
    <property type="match status" value="1"/>
</dbReference>
<evidence type="ECO:0000256" key="4">
    <source>
        <dbReference type="ARBA" id="ARBA00022723"/>
    </source>
</evidence>
<feature type="domain" description="Helicase ATP-binding" evidence="19">
    <location>
        <begin position="31"/>
        <end position="199"/>
    </location>
</feature>
<dbReference type="InterPro" id="IPR027417">
    <property type="entry name" value="P-loop_NTPase"/>
</dbReference>
<evidence type="ECO:0000256" key="9">
    <source>
        <dbReference type="ARBA" id="ARBA00022833"/>
    </source>
</evidence>
<dbReference type="AlphaFoldDB" id="A0A9X1B5E7"/>
<keyword evidence="6" id="KW-0227">DNA damage</keyword>
<dbReference type="EC" id="5.6.2.4" evidence="16"/>
<dbReference type="InterPro" id="IPR010997">
    <property type="entry name" value="HRDC-like_sf"/>
</dbReference>
<evidence type="ECO:0000256" key="2">
    <source>
        <dbReference type="ARBA" id="ARBA00001947"/>
    </source>
</evidence>
<keyword evidence="4" id="KW-0479">Metal-binding</keyword>
<keyword evidence="13" id="KW-0234">DNA repair</keyword>
<dbReference type="PANTHER" id="PTHR13710">
    <property type="entry name" value="DNA HELICASE RECQ FAMILY MEMBER"/>
    <property type="match status" value="1"/>
</dbReference>
<evidence type="ECO:0000256" key="13">
    <source>
        <dbReference type="ARBA" id="ARBA00023204"/>
    </source>
</evidence>
<evidence type="ECO:0000256" key="17">
    <source>
        <dbReference type="SAM" id="MobiDB-lite"/>
    </source>
</evidence>
<dbReference type="GO" id="GO:0006310">
    <property type="term" value="P:DNA recombination"/>
    <property type="evidence" value="ECO:0007669"/>
    <property type="project" value="UniProtKB-UniRule"/>
</dbReference>
<evidence type="ECO:0000256" key="16">
    <source>
        <dbReference type="NCBIfam" id="TIGR01389"/>
    </source>
</evidence>
<dbReference type="FunFam" id="3.40.50.300:FF:000156">
    <property type="entry name" value="ATP-dependent DNA helicase recQ"/>
    <property type="match status" value="1"/>
</dbReference>
<keyword evidence="7" id="KW-0378">Hydrolase</keyword>
<dbReference type="SMART" id="SM00956">
    <property type="entry name" value="RQC"/>
    <property type="match status" value="1"/>
</dbReference>
<protein>
    <recommendedName>
        <fullName evidence="16">DNA helicase RecQ</fullName>
        <ecNumber evidence="16">5.6.2.4</ecNumber>
    </recommendedName>
</protein>
<sequence length="785" mass="86565">MDATTTPPTALEILNRTFGYSSFRGAQEQIISHVVGGGDALVLMPTGGGKSLCYQIPALLRAGTGIVVSPLIALMQDQVDAMRQLGLRAAFLNSALDLDQQRQVEHALLSGQLDLLYVAPERLLTERFLALLERAQIALFAIDEAHCVSQWGHDFRPEYVQLNRLHERWPKIPRIALTATADGPTRNEIITRLQLEQAGHFVSSFDRPNIRYRIVEKQSPRQQLLRFLREEHPQDAGIVYCLSRKRVEETADFLAAQGFNALPYHAGLDARIRQAHQAEFLRGESVIICATIAFGMGIDKPDVRFVAHLDLPKSIEAYYQETGRAGRDGLPADAWLTYGLSDVVSLRRFIENSEAEERFKLVDLHKLNALLGLCETTRCRRQVLLDYFGETGSPACGNCDTCLTPVACYDESTVIAQKALSCIHRTDERFGAAYLTNVLLGKADERMRRFGHDRVSTFGIGKELSAEQWKSVYRQLVAAGLAQVDIEGHGGLRLNREACRPLFRGEQAVKLRRDPDRKRSSAERRAPAAAPSDPEANALWERLRSRRRALAEEQGVPPFHVFPDSTLRELVAYRPRNPDELARISGVGVVKLERYGEAFLAELLAHESEHGRPEHLPPLPPEKLRPERGRDVRGGAGRGNSGAGTAPSTWAGTAARTGVGAGAGAGTASGTISTSSGRIWESGLSNTVRETLELARAGADIDEIAQQRALKPTTVYSHLARCIELGELSLREVVSLSEGELKTIRYALEQIPPDSAIALKPAFDALNGEYDYGVLRCVRAGMDQV</sequence>
<feature type="compositionally biased region" description="Basic and acidic residues" evidence="17">
    <location>
        <begin position="511"/>
        <end position="526"/>
    </location>
</feature>
<dbReference type="GO" id="GO:0009432">
    <property type="term" value="P:SOS response"/>
    <property type="evidence" value="ECO:0007669"/>
    <property type="project" value="UniProtKB-UniRule"/>
</dbReference>
<evidence type="ECO:0000256" key="1">
    <source>
        <dbReference type="ARBA" id="ARBA00001946"/>
    </source>
</evidence>
<dbReference type="InterPro" id="IPR004589">
    <property type="entry name" value="DNA_helicase_ATP-dep_RecQ"/>
</dbReference>
<dbReference type="InterPro" id="IPR018982">
    <property type="entry name" value="RQC_domain"/>
</dbReference>
<dbReference type="CDD" id="cd17920">
    <property type="entry name" value="DEXHc_RecQ"/>
    <property type="match status" value="1"/>
</dbReference>
<dbReference type="FunFam" id="1.10.10.10:FF:000175">
    <property type="entry name" value="ATP-dependent DNA helicase RecQ"/>
    <property type="match status" value="1"/>
</dbReference>
<evidence type="ECO:0000256" key="10">
    <source>
        <dbReference type="ARBA" id="ARBA00022840"/>
    </source>
</evidence>
<dbReference type="InterPro" id="IPR006293">
    <property type="entry name" value="DNA_helicase_ATP-dep_RecQ_bac"/>
</dbReference>
<dbReference type="RefSeq" id="WP_200245693.1">
    <property type="nucleotide sequence ID" value="NZ_NRRY01000025.1"/>
</dbReference>
<dbReference type="SMART" id="SM00487">
    <property type="entry name" value="DEXDc"/>
    <property type="match status" value="1"/>
</dbReference>
<feature type="region of interest" description="Disordered" evidence="17">
    <location>
        <begin position="608"/>
        <end position="676"/>
    </location>
</feature>
<feature type="domain" description="Helicase C-terminal" evidence="20">
    <location>
        <begin position="220"/>
        <end position="370"/>
    </location>
</feature>
<dbReference type="SMART" id="SM00490">
    <property type="entry name" value="HELICc"/>
    <property type="match status" value="1"/>
</dbReference>
<dbReference type="Gene3D" id="1.10.10.10">
    <property type="entry name" value="Winged helix-like DNA-binding domain superfamily/Winged helix DNA-binding domain"/>
    <property type="match status" value="1"/>
</dbReference>
<name>A0A9X1B5E7_9GAMM</name>
<dbReference type="GO" id="GO:0016787">
    <property type="term" value="F:hydrolase activity"/>
    <property type="evidence" value="ECO:0007669"/>
    <property type="project" value="UniProtKB-KW"/>
</dbReference>
<evidence type="ECO:0000256" key="8">
    <source>
        <dbReference type="ARBA" id="ARBA00022806"/>
    </source>
</evidence>
<gene>
    <name evidence="21" type="primary">recQ</name>
    <name evidence="21" type="ORF">CKO42_15085</name>
</gene>
<evidence type="ECO:0000256" key="5">
    <source>
        <dbReference type="ARBA" id="ARBA00022741"/>
    </source>
</evidence>
<keyword evidence="11" id="KW-0238">DNA-binding</keyword>
<comment type="similarity">
    <text evidence="3">Belongs to the helicase family. RecQ subfamily.</text>
</comment>
<feature type="domain" description="HRDC" evidence="18">
    <location>
        <begin position="533"/>
        <end position="613"/>
    </location>
</feature>
<dbReference type="PROSITE" id="PS51194">
    <property type="entry name" value="HELICASE_CTER"/>
    <property type="match status" value="1"/>
</dbReference>
<keyword evidence="8 21" id="KW-0347">Helicase</keyword>
<dbReference type="InterPro" id="IPR032284">
    <property type="entry name" value="RecQ_Zn-bd"/>
</dbReference>
<dbReference type="GO" id="GO:0003677">
    <property type="term" value="F:DNA binding"/>
    <property type="evidence" value="ECO:0007669"/>
    <property type="project" value="UniProtKB-KW"/>
</dbReference>
<evidence type="ECO:0000256" key="3">
    <source>
        <dbReference type="ARBA" id="ARBA00005446"/>
    </source>
</evidence>
<comment type="cofactor">
    <cofactor evidence="1">
        <name>Mg(2+)</name>
        <dbReference type="ChEBI" id="CHEBI:18420"/>
    </cofactor>
</comment>
<evidence type="ECO:0000256" key="6">
    <source>
        <dbReference type="ARBA" id="ARBA00022763"/>
    </source>
</evidence>
<dbReference type="PROSITE" id="PS51192">
    <property type="entry name" value="HELICASE_ATP_BIND_1"/>
    <property type="match status" value="1"/>
</dbReference>
<organism evidence="21 22">
    <name type="scientific">Lamprobacter modestohalophilus</name>
    <dbReference type="NCBI Taxonomy" id="1064514"/>
    <lineage>
        <taxon>Bacteria</taxon>
        <taxon>Pseudomonadati</taxon>
        <taxon>Pseudomonadota</taxon>
        <taxon>Gammaproteobacteria</taxon>
        <taxon>Chromatiales</taxon>
        <taxon>Chromatiaceae</taxon>
        <taxon>Lamprobacter</taxon>
    </lineage>
</organism>
<evidence type="ECO:0000313" key="21">
    <source>
        <dbReference type="EMBL" id="MBK1619741.1"/>
    </source>
</evidence>
<dbReference type="InterPro" id="IPR044876">
    <property type="entry name" value="HRDC_dom_sf"/>
</dbReference>
<dbReference type="Pfam" id="PF09382">
    <property type="entry name" value="RQC"/>
    <property type="match status" value="1"/>
</dbReference>
<keyword evidence="12" id="KW-0233">DNA recombination</keyword>
<evidence type="ECO:0000256" key="7">
    <source>
        <dbReference type="ARBA" id="ARBA00022801"/>
    </source>
</evidence>
<evidence type="ECO:0000259" key="20">
    <source>
        <dbReference type="PROSITE" id="PS51194"/>
    </source>
</evidence>
<dbReference type="GO" id="GO:0006260">
    <property type="term" value="P:DNA replication"/>
    <property type="evidence" value="ECO:0007669"/>
    <property type="project" value="InterPro"/>
</dbReference>
<dbReference type="Proteomes" id="UP001138768">
    <property type="component" value="Unassembled WGS sequence"/>
</dbReference>
<dbReference type="GO" id="GO:0046872">
    <property type="term" value="F:metal ion binding"/>
    <property type="evidence" value="ECO:0007669"/>
    <property type="project" value="UniProtKB-KW"/>
</dbReference>
<keyword evidence="10" id="KW-0067">ATP-binding</keyword>
<dbReference type="Gene3D" id="1.10.150.80">
    <property type="entry name" value="HRDC domain"/>
    <property type="match status" value="1"/>
</dbReference>
<dbReference type="InterPro" id="IPR036388">
    <property type="entry name" value="WH-like_DNA-bd_sf"/>
</dbReference>
<evidence type="ECO:0000256" key="14">
    <source>
        <dbReference type="ARBA" id="ARBA00023235"/>
    </source>
</evidence>
<dbReference type="InterPro" id="IPR001650">
    <property type="entry name" value="Helicase_C-like"/>
</dbReference>
<dbReference type="EMBL" id="NRRY01000025">
    <property type="protein sequence ID" value="MBK1619741.1"/>
    <property type="molecule type" value="Genomic_DNA"/>
</dbReference>
<dbReference type="InterPro" id="IPR002121">
    <property type="entry name" value="HRDC_dom"/>
</dbReference>
<dbReference type="GO" id="GO:0006281">
    <property type="term" value="P:DNA repair"/>
    <property type="evidence" value="ECO:0007669"/>
    <property type="project" value="UniProtKB-KW"/>
</dbReference>
<evidence type="ECO:0000256" key="15">
    <source>
        <dbReference type="ARBA" id="ARBA00034617"/>
    </source>
</evidence>
<dbReference type="Pfam" id="PF16124">
    <property type="entry name" value="RecQ_Zn_bind"/>
    <property type="match status" value="1"/>
</dbReference>
<dbReference type="NCBIfam" id="TIGR01389">
    <property type="entry name" value="recQ"/>
    <property type="match status" value="1"/>
</dbReference>
<keyword evidence="5" id="KW-0547">Nucleotide-binding</keyword>
<dbReference type="FunFam" id="3.40.50.300:FF:000296">
    <property type="entry name" value="ATP-dependent DNA helicase RecQ"/>
    <property type="match status" value="1"/>
</dbReference>
<evidence type="ECO:0000259" key="19">
    <source>
        <dbReference type="PROSITE" id="PS51192"/>
    </source>
</evidence>
<dbReference type="SUPFAM" id="SSF47819">
    <property type="entry name" value="HRDC-like"/>
    <property type="match status" value="1"/>
</dbReference>
<dbReference type="Gene3D" id="3.40.50.300">
    <property type="entry name" value="P-loop containing nucleotide triphosphate hydrolases"/>
    <property type="match status" value="2"/>
</dbReference>
<dbReference type="Pfam" id="PF14493">
    <property type="entry name" value="HTH_40"/>
    <property type="match status" value="1"/>
</dbReference>
<dbReference type="SUPFAM" id="SSF52540">
    <property type="entry name" value="P-loop containing nucleoside triphosphate hydrolases"/>
    <property type="match status" value="2"/>
</dbReference>
<dbReference type="SMART" id="SM00341">
    <property type="entry name" value="HRDC"/>
    <property type="match status" value="1"/>
</dbReference>
<evidence type="ECO:0000259" key="18">
    <source>
        <dbReference type="PROSITE" id="PS50967"/>
    </source>
</evidence>
<dbReference type="PROSITE" id="PS50967">
    <property type="entry name" value="HRDC"/>
    <property type="match status" value="1"/>
</dbReference>
<keyword evidence="9" id="KW-0862">Zinc</keyword>
<dbReference type="GO" id="GO:0005737">
    <property type="term" value="C:cytoplasm"/>
    <property type="evidence" value="ECO:0007669"/>
    <property type="project" value="TreeGrafter"/>
</dbReference>
<accession>A0A9X1B5E7</accession>
<keyword evidence="14" id="KW-0413">Isomerase</keyword>
<evidence type="ECO:0000313" key="22">
    <source>
        <dbReference type="Proteomes" id="UP001138768"/>
    </source>
</evidence>
<dbReference type="GO" id="GO:0030894">
    <property type="term" value="C:replisome"/>
    <property type="evidence" value="ECO:0007669"/>
    <property type="project" value="TreeGrafter"/>
</dbReference>
<dbReference type="CDD" id="cd18794">
    <property type="entry name" value="SF2_C_RecQ"/>
    <property type="match status" value="1"/>
</dbReference>
<comment type="caution">
    <text evidence="21">The sequence shown here is derived from an EMBL/GenBank/DDBJ whole genome shotgun (WGS) entry which is preliminary data.</text>
</comment>
<dbReference type="Pfam" id="PF00570">
    <property type="entry name" value="HRDC"/>
    <property type="match status" value="1"/>
</dbReference>
<comment type="cofactor">
    <cofactor evidence="2">
        <name>Zn(2+)</name>
        <dbReference type="ChEBI" id="CHEBI:29105"/>
    </cofactor>
</comment>
<feature type="compositionally biased region" description="Low complexity" evidence="17">
    <location>
        <begin position="527"/>
        <end position="538"/>
    </location>
</feature>
<evidence type="ECO:0000256" key="12">
    <source>
        <dbReference type="ARBA" id="ARBA00023172"/>
    </source>
</evidence>
<dbReference type="GO" id="GO:0043138">
    <property type="term" value="F:3'-5' DNA helicase activity"/>
    <property type="evidence" value="ECO:0007669"/>
    <property type="project" value="UniProtKB-EC"/>
</dbReference>
<evidence type="ECO:0000256" key="11">
    <source>
        <dbReference type="ARBA" id="ARBA00023125"/>
    </source>
</evidence>
<keyword evidence="22" id="KW-1185">Reference proteome</keyword>
<comment type="catalytic activity">
    <reaction evidence="15">
        <text>Couples ATP hydrolysis with the unwinding of duplex DNA by translocating in the 3'-5' direction.</text>
        <dbReference type="EC" id="5.6.2.4"/>
    </reaction>
</comment>
<feature type="region of interest" description="Disordered" evidence="17">
    <location>
        <begin position="511"/>
        <end position="538"/>
    </location>
</feature>
<dbReference type="Pfam" id="PF00271">
    <property type="entry name" value="Helicase_C"/>
    <property type="match status" value="1"/>
</dbReference>
<dbReference type="GO" id="GO:0005524">
    <property type="term" value="F:ATP binding"/>
    <property type="evidence" value="ECO:0007669"/>
    <property type="project" value="UniProtKB-KW"/>
</dbReference>
<dbReference type="InterPro" id="IPR029491">
    <property type="entry name" value="Helicase_HTH"/>
</dbReference>